<keyword evidence="2" id="KW-0732">Signal</keyword>
<dbReference type="Gene3D" id="3.40.190.150">
    <property type="entry name" value="Bordetella uptake gene, domain 1"/>
    <property type="match status" value="1"/>
</dbReference>
<protein>
    <recommendedName>
        <fullName evidence="4">Tripartite tricarboxylate transporter substrate binding protein</fullName>
    </recommendedName>
</protein>
<dbReference type="PIRSF" id="PIRSF017082">
    <property type="entry name" value="YflP"/>
    <property type="match status" value="1"/>
</dbReference>
<feature type="chain" id="PRO_5013154054" description="Tripartite tricarboxylate transporter substrate binding protein" evidence="2">
    <location>
        <begin position="31"/>
        <end position="331"/>
    </location>
</feature>
<feature type="signal peptide" evidence="2">
    <location>
        <begin position="1"/>
        <end position="30"/>
    </location>
</feature>
<gene>
    <name evidence="3" type="ORF">CNECB9_5060014</name>
</gene>
<dbReference type="InterPro" id="IPR005064">
    <property type="entry name" value="BUG"/>
</dbReference>
<reference evidence="3" key="1">
    <citation type="submission" date="2016-09" db="EMBL/GenBank/DDBJ databases">
        <authorList>
            <person name="Capua I."/>
            <person name="De Benedictis P."/>
            <person name="Joannis T."/>
            <person name="Lombin L.H."/>
            <person name="Cattoli G."/>
        </authorList>
    </citation>
    <scope>NUCLEOTIDE SEQUENCE</scope>
    <source>
        <strain evidence="3">B9</strain>
    </source>
</reference>
<accession>A0A1K0JM14</accession>
<evidence type="ECO:0000313" key="3">
    <source>
        <dbReference type="EMBL" id="SCU91321.1"/>
    </source>
</evidence>
<dbReference type="SUPFAM" id="SSF53850">
    <property type="entry name" value="Periplasmic binding protein-like II"/>
    <property type="match status" value="1"/>
</dbReference>
<organism evidence="3">
    <name type="scientific">Cupriavidus necator</name>
    <name type="common">Alcaligenes eutrophus</name>
    <name type="synonym">Ralstonia eutropha</name>
    <dbReference type="NCBI Taxonomy" id="106590"/>
    <lineage>
        <taxon>Bacteria</taxon>
        <taxon>Pseudomonadati</taxon>
        <taxon>Pseudomonadota</taxon>
        <taxon>Betaproteobacteria</taxon>
        <taxon>Burkholderiales</taxon>
        <taxon>Burkholderiaceae</taxon>
        <taxon>Cupriavidus</taxon>
    </lineage>
</organism>
<evidence type="ECO:0000256" key="1">
    <source>
        <dbReference type="ARBA" id="ARBA00006987"/>
    </source>
</evidence>
<dbReference type="PANTHER" id="PTHR42928:SF5">
    <property type="entry name" value="BLR1237 PROTEIN"/>
    <property type="match status" value="1"/>
</dbReference>
<dbReference type="CDD" id="cd07012">
    <property type="entry name" value="PBP2_Bug_TTT"/>
    <property type="match status" value="1"/>
</dbReference>
<dbReference type="RefSeq" id="WP_340528927.1">
    <property type="nucleotide sequence ID" value="NZ_FMSH01000453.1"/>
</dbReference>
<dbReference type="Pfam" id="PF03401">
    <property type="entry name" value="TctC"/>
    <property type="match status" value="1"/>
</dbReference>
<dbReference type="PANTHER" id="PTHR42928">
    <property type="entry name" value="TRICARBOXYLATE-BINDING PROTEIN"/>
    <property type="match status" value="1"/>
</dbReference>
<proteinExistence type="inferred from homology"/>
<dbReference type="Gene3D" id="3.40.190.10">
    <property type="entry name" value="Periplasmic binding protein-like II"/>
    <property type="match status" value="1"/>
</dbReference>
<name>A0A1K0JM14_CUPNE</name>
<dbReference type="PROSITE" id="PS51257">
    <property type="entry name" value="PROKAR_LIPOPROTEIN"/>
    <property type="match status" value="1"/>
</dbReference>
<comment type="similarity">
    <text evidence="1">Belongs to the UPF0065 (bug) family.</text>
</comment>
<dbReference type="InterPro" id="IPR042100">
    <property type="entry name" value="Bug_dom1"/>
</dbReference>
<dbReference type="AlphaFoldDB" id="A0A1K0JM14"/>
<evidence type="ECO:0000256" key="2">
    <source>
        <dbReference type="SAM" id="SignalP"/>
    </source>
</evidence>
<evidence type="ECO:0008006" key="4">
    <source>
        <dbReference type="Google" id="ProtNLM"/>
    </source>
</evidence>
<dbReference type="EMBL" id="FMSH01000453">
    <property type="protein sequence ID" value="SCU91321.1"/>
    <property type="molecule type" value="Genomic_DNA"/>
</dbReference>
<sequence>MKAKQSLWVQARRALRAIAAVCLGANGTFACGNAMAGDFPERPVQLIVPWPGGSDAVLRAFADTASKYLGQPIVVLNKPGASGTLGPAAMARTAKNDGYTIAQIPLSVFRLPHLQPTNYDPLADFTYIIALSGYTSGVVVRADAPWKTWQEFIAYAKKNPGKVSYATPGVNTTIDITMKQIAKKEGIRWTDAPFKGSGDAIAALLGGHVTALAGTTAWSQMVDGGKLRLLVTWGEKRTERWPTIPTLKELGYGIVANSPYGIAGPKGMDERTVKALHDAFKKALEDPGMKWTLQQYDEEPFYLSTDAYRQYSRTTYREQKAIVEELHLTQP</sequence>